<sequence>MSLFRKSDYDSRIKSSTRKDQRVTSVKVKFPTNLQTKKRLIKCPRGCTQHRTKSHRLQERKTFDSVNNICFNCGFKKLPETAKFYGAGFKKASRL</sequence>
<proteinExistence type="predicted"/>
<reference evidence="2" key="1">
    <citation type="journal article" date="2015" name="Nature">
        <title>Complex archaea that bridge the gap between prokaryotes and eukaryotes.</title>
        <authorList>
            <person name="Spang A."/>
            <person name="Saw J.H."/>
            <person name="Jorgensen S.L."/>
            <person name="Zaremba-Niedzwiedzka K."/>
            <person name="Martijn J."/>
            <person name="Lind A.E."/>
            <person name="van Eijk R."/>
            <person name="Schleper C."/>
            <person name="Guy L."/>
            <person name="Ettema T.J."/>
        </authorList>
    </citation>
    <scope>NUCLEOTIDE SEQUENCE</scope>
</reference>
<organism evidence="2">
    <name type="scientific">marine sediment metagenome</name>
    <dbReference type="NCBI Taxonomy" id="412755"/>
    <lineage>
        <taxon>unclassified sequences</taxon>
        <taxon>metagenomes</taxon>
        <taxon>ecological metagenomes</taxon>
    </lineage>
</organism>
<comment type="caution">
    <text evidence="2">The sequence shown here is derived from an EMBL/GenBank/DDBJ whole genome shotgun (WGS) entry which is preliminary data.</text>
</comment>
<protein>
    <submittedName>
        <fullName evidence="2">Uncharacterized protein</fullName>
    </submittedName>
</protein>
<gene>
    <name evidence="2" type="ORF">LCGC14_0372550</name>
</gene>
<dbReference type="EMBL" id="LAZR01000298">
    <property type="protein sequence ID" value="KKN76229.1"/>
    <property type="molecule type" value="Genomic_DNA"/>
</dbReference>
<accession>A0A0F9TAL5</accession>
<evidence type="ECO:0000313" key="2">
    <source>
        <dbReference type="EMBL" id="KKN76229.1"/>
    </source>
</evidence>
<name>A0A0F9TAL5_9ZZZZ</name>
<feature type="compositionally biased region" description="Basic and acidic residues" evidence="1">
    <location>
        <begin position="1"/>
        <end position="22"/>
    </location>
</feature>
<evidence type="ECO:0000256" key="1">
    <source>
        <dbReference type="SAM" id="MobiDB-lite"/>
    </source>
</evidence>
<feature type="region of interest" description="Disordered" evidence="1">
    <location>
        <begin position="1"/>
        <end position="24"/>
    </location>
</feature>
<dbReference type="AlphaFoldDB" id="A0A0F9TAL5"/>